<evidence type="ECO:0000313" key="2">
    <source>
        <dbReference type="EMBL" id="MUG47764.1"/>
    </source>
</evidence>
<dbReference type="PIRSF" id="PIRSF016184">
    <property type="entry name" value="PhzC_PhzF"/>
    <property type="match status" value="1"/>
</dbReference>
<feature type="active site" evidence="1">
    <location>
        <position position="44"/>
    </location>
</feature>
<dbReference type="RefSeq" id="WP_155613130.1">
    <property type="nucleotide sequence ID" value="NZ_WNZW01000015.1"/>
</dbReference>
<dbReference type="Proteomes" id="UP000447876">
    <property type="component" value="Unassembled WGS sequence"/>
</dbReference>
<dbReference type="GO" id="GO:0005737">
    <property type="term" value="C:cytoplasm"/>
    <property type="evidence" value="ECO:0007669"/>
    <property type="project" value="TreeGrafter"/>
</dbReference>
<dbReference type="AlphaFoldDB" id="A0A7X2Z6N1"/>
<dbReference type="NCBIfam" id="TIGR00654">
    <property type="entry name" value="PhzF_family"/>
    <property type="match status" value="1"/>
</dbReference>
<dbReference type="EMBL" id="WNZW01000015">
    <property type="protein sequence ID" value="MUG47764.1"/>
    <property type="molecule type" value="Genomic_DNA"/>
</dbReference>
<dbReference type="InterPro" id="IPR003719">
    <property type="entry name" value="Phenazine_PhzF-like"/>
</dbReference>
<comment type="caution">
    <text evidence="2">The sequence shown here is derived from an EMBL/GenBank/DDBJ whole genome shotgun (WGS) entry which is preliminary data.</text>
</comment>
<organism evidence="2 3">
    <name type="scientific">Paenibacillus woosongensis</name>
    <dbReference type="NCBI Taxonomy" id="307580"/>
    <lineage>
        <taxon>Bacteria</taxon>
        <taxon>Bacillati</taxon>
        <taxon>Bacillota</taxon>
        <taxon>Bacilli</taxon>
        <taxon>Bacillales</taxon>
        <taxon>Paenibacillaceae</taxon>
        <taxon>Paenibacillus</taxon>
    </lineage>
</organism>
<gene>
    <name evidence="2" type="ORF">GNP95_22735</name>
</gene>
<reference evidence="2 3" key="1">
    <citation type="submission" date="2019-11" db="EMBL/GenBank/DDBJ databases">
        <title>Draft genome sequences of five Paenibacillus species of dairy origin.</title>
        <authorList>
            <person name="Olajide A.M."/>
            <person name="Chen S."/>
            <person name="Lapointe G."/>
        </authorList>
    </citation>
    <scope>NUCLEOTIDE SEQUENCE [LARGE SCALE GENOMIC DNA]</scope>
    <source>
        <strain evidence="2 3">12CR55</strain>
    </source>
</reference>
<dbReference type="PANTHER" id="PTHR13774">
    <property type="entry name" value="PHENAZINE BIOSYNTHESIS PROTEIN"/>
    <property type="match status" value="1"/>
</dbReference>
<evidence type="ECO:0000313" key="3">
    <source>
        <dbReference type="Proteomes" id="UP000447876"/>
    </source>
</evidence>
<dbReference type="SUPFAM" id="SSF54506">
    <property type="entry name" value="Diaminopimelate epimerase-like"/>
    <property type="match status" value="1"/>
</dbReference>
<proteinExistence type="predicted"/>
<accession>A0A7X2Z6N1</accession>
<dbReference type="OrthoDB" id="9788221at2"/>
<keyword evidence="2" id="KW-0413">Isomerase</keyword>
<dbReference type="Pfam" id="PF02567">
    <property type="entry name" value="PhzC-PhzF"/>
    <property type="match status" value="1"/>
</dbReference>
<dbReference type="GO" id="GO:0016853">
    <property type="term" value="F:isomerase activity"/>
    <property type="evidence" value="ECO:0007669"/>
    <property type="project" value="UniProtKB-KW"/>
</dbReference>
<sequence>MEFYIVDVFAEQKYQGNPLAVLLPDRELTTEEMQQIAKEINFSETTFIMSGKQKDGGYPVRIFTPNVEIPFAGHPSLGTAFVIHHQLDPNKSRHMLLNLGVGQIPVSFAEESDNELWMKQQQPVFGKAIAPAVIAEILQIPVEDIQTAYPIHVSSTGFPSVIVPLKTLDAVRKCEIAPGKFKAFLENIADANLLVFSEETLHEQNDLHVRVFVNDPGYYEDPATGSAIGNLAGYLLEHEFLQKSVIQLRIEQGYATGRPSLLHIDASKSGDTYDINVGGRVFLVAKGEWL</sequence>
<dbReference type="Gene3D" id="3.10.310.10">
    <property type="entry name" value="Diaminopimelate Epimerase, Chain A, domain 1"/>
    <property type="match status" value="2"/>
</dbReference>
<protein>
    <submittedName>
        <fullName evidence="2">PhzF family phenazine biosynthesis isomerase</fullName>
    </submittedName>
</protein>
<name>A0A7X2Z6N1_9BACL</name>
<dbReference type="PANTHER" id="PTHR13774:SF32">
    <property type="entry name" value="ANTISENSE-ENHANCING SEQUENCE 1"/>
    <property type="match status" value="1"/>
</dbReference>
<evidence type="ECO:0000256" key="1">
    <source>
        <dbReference type="PIRSR" id="PIRSR016184-1"/>
    </source>
</evidence>